<protein>
    <submittedName>
        <fullName evidence="11">Chloride channel protein</fullName>
    </submittedName>
</protein>
<evidence type="ECO:0000256" key="7">
    <source>
        <dbReference type="ARBA" id="ARBA00023173"/>
    </source>
</evidence>
<feature type="transmembrane region" description="Helical" evidence="10">
    <location>
        <begin position="300"/>
        <end position="320"/>
    </location>
</feature>
<reference evidence="12 14" key="1">
    <citation type="journal article" date="2019" name="Nat. Microbiol.">
        <title>Expanding anaerobic alkane metabolism in the domain of Archaea.</title>
        <authorList>
            <person name="Wang Y."/>
            <person name="Wegener G."/>
            <person name="Hou J."/>
            <person name="Wang F."/>
            <person name="Xiao X."/>
        </authorList>
    </citation>
    <scope>NUCLEOTIDE SEQUENCE [LARGE SCALE GENOMIC DNA]</scope>
    <source>
        <strain evidence="12">WYZ-LMO11</strain>
    </source>
</reference>
<proteinExistence type="predicted"/>
<sequence>MLIYNEKFFEFAKNLLLPIILGSIIGLAIFLLNNIYRFLNHISLLLISYNPILIFASTLIALLGGYLIVILLANNKKCGCGTELVIESYHFRNGFLSLKDTISKTLASVITISFGGSTGLEGPSLLLGGGISSFITRKLRLNQKDVKKLFLCGTTAGFSAIFKAPLTGILLALEIPYKRDIEAMVFVPASIASITAYFVSIATFGTETIFPSPMLLSIHTSILIHAVILGVLAALIALIFIKFLEGINIAIEKLTKKISMLYITILGGLILGIIGLFYPEVLGLGYETICKMTTTKLGNISLIMLISLLIFKIIATSITLNFGGSGRLFIPTLYIGGVLGLIYA</sequence>
<evidence type="ECO:0000313" key="11">
    <source>
        <dbReference type="EMBL" id="RZN55705.1"/>
    </source>
</evidence>
<accession>A0A520KER7</accession>
<dbReference type="AlphaFoldDB" id="A0A520KER7"/>
<feature type="transmembrane region" description="Helical" evidence="10">
    <location>
        <begin position="185"/>
        <end position="210"/>
    </location>
</feature>
<evidence type="ECO:0000256" key="4">
    <source>
        <dbReference type="ARBA" id="ARBA00022989"/>
    </source>
</evidence>
<dbReference type="Proteomes" id="UP000317265">
    <property type="component" value="Unassembled WGS sequence"/>
</dbReference>
<keyword evidence="8" id="KW-0868">Chloride</keyword>
<evidence type="ECO:0000256" key="10">
    <source>
        <dbReference type="SAM" id="Phobius"/>
    </source>
</evidence>
<evidence type="ECO:0000313" key="14">
    <source>
        <dbReference type="Proteomes" id="UP000317265"/>
    </source>
</evidence>
<dbReference type="SUPFAM" id="SSF81340">
    <property type="entry name" value="Clc chloride channel"/>
    <property type="match status" value="1"/>
</dbReference>
<evidence type="ECO:0000256" key="1">
    <source>
        <dbReference type="ARBA" id="ARBA00004141"/>
    </source>
</evidence>
<feature type="transmembrane region" description="Helical" evidence="10">
    <location>
        <begin position="261"/>
        <end position="279"/>
    </location>
</feature>
<comment type="subcellular location">
    <subcellularLocation>
        <location evidence="1">Membrane</location>
        <topology evidence="1">Multi-pass membrane protein</topology>
    </subcellularLocation>
</comment>
<feature type="transmembrane region" description="Helical" evidence="10">
    <location>
        <begin position="12"/>
        <end position="32"/>
    </location>
</feature>
<evidence type="ECO:0000313" key="13">
    <source>
        <dbReference type="Proteomes" id="UP000316080"/>
    </source>
</evidence>
<evidence type="ECO:0000313" key="12">
    <source>
        <dbReference type="EMBL" id="TDA38749.1"/>
    </source>
</evidence>
<feature type="transmembrane region" description="Helical" evidence="10">
    <location>
        <begin position="52"/>
        <end position="73"/>
    </location>
</feature>
<evidence type="ECO:0000256" key="5">
    <source>
        <dbReference type="ARBA" id="ARBA00023065"/>
    </source>
</evidence>
<dbReference type="Pfam" id="PF00654">
    <property type="entry name" value="Voltage_CLC"/>
    <property type="match status" value="1"/>
</dbReference>
<keyword evidence="9" id="KW-0407">Ion channel</keyword>
<feature type="transmembrane region" description="Helical" evidence="10">
    <location>
        <begin position="222"/>
        <end position="241"/>
    </location>
</feature>
<comment type="caution">
    <text evidence="11">The sequence shown here is derived from an EMBL/GenBank/DDBJ whole genome shotgun (WGS) entry which is preliminary data.</text>
</comment>
<evidence type="ECO:0000256" key="3">
    <source>
        <dbReference type="ARBA" id="ARBA00022692"/>
    </source>
</evidence>
<dbReference type="InterPro" id="IPR001807">
    <property type="entry name" value="ClC"/>
</dbReference>
<feature type="transmembrane region" description="Helical" evidence="10">
    <location>
        <begin position="149"/>
        <end position="173"/>
    </location>
</feature>
<keyword evidence="3 10" id="KW-0812">Transmembrane</keyword>
<dbReference type="PANTHER" id="PTHR43427:SF6">
    <property type="entry name" value="CHLORIDE CHANNEL PROTEIN CLC-E"/>
    <property type="match status" value="1"/>
</dbReference>
<dbReference type="PANTHER" id="PTHR43427">
    <property type="entry name" value="CHLORIDE CHANNEL PROTEIN CLC-E"/>
    <property type="match status" value="1"/>
</dbReference>
<dbReference type="InterPro" id="IPR014743">
    <property type="entry name" value="Cl-channel_core"/>
</dbReference>
<feature type="transmembrane region" description="Helical" evidence="10">
    <location>
        <begin position="326"/>
        <end position="343"/>
    </location>
</feature>
<dbReference type="InterPro" id="IPR050368">
    <property type="entry name" value="ClC-type_chloride_channel"/>
</dbReference>
<name>A0A520KER7_9CREN</name>
<keyword evidence="7" id="KW-0869">Chloride channel</keyword>
<evidence type="ECO:0000256" key="9">
    <source>
        <dbReference type="ARBA" id="ARBA00023303"/>
    </source>
</evidence>
<keyword evidence="5" id="KW-0406">Ion transport</keyword>
<dbReference type="PRINTS" id="PR00762">
    <property type="entry name" value="CLCHANNEL"/>
</dbReference>
<reference evidence="11 13" key="2">
    <citation type="journal article" date="2019" name="Nat. Microbiol.">
        <title>Wide diversity of methane and short-chain alkane metabolisms in uncultured archaea.</title>
        <authorList>
            <person name="Borrel G."/>
            <person name="Adam P.S."/>
            <person name="McKay L.J."/>
            <person name="Chen L.X."/>
            <person name="Sierra-Garcia I.N."/>
            <person name="Sieber C.M."/>
            <person name="Letourneur Q."/>
            <person name="Ghozlane A."/>
            <person name="Andersen G.L."/>
            <person name="Li W.J."/>
            <person name="Hallam S.J."/>
            <person name="Muyzer G."/>
            <person name="de Oliveira V.M."/>
            <person name="Inskeep W.P."/>
            <person name="Banfield J.F."/>
            <person name="Gribaldo S."/>
        </authorList>
    </citation>
    <scope>NUCLEOTIDE SEQUENCE [LARGE SCALE GENOMIC DNA]</scope>
    <source>
        <strain evidence="11">Verst-YHS</strain>
    </source>
</reference>
<evidence type="ECO:0000256" key="2">
    <source>
        <dbReference type="ARBA" id="ARBA00022448"/>
    </source>
</evidence>
<evidence type="ECO:0000256" key="6">
    <source>
        <dbReference type="ARBA" id="ARBA00023136"/>
    </source>
</evidence>
<dbReference type="Gene3D" id="1.10.3080.10">
    <property type="entry name" value="Clc chloride channel"/>
    <property type="match status" value="1"/>
</dbReference>
<organism evidence="11 13">
    <name type="scientific">Thermoproteota archaeon</name>
    <dbReference type="NCBI Taxonomy" id="2056631"/>
    <lineage>
        <taxon>Archaea</taxon>
        <taxon>Thermoproteota</taxon>
    </lineage>
</organism>
<dbReference type="Proteomes" id="UP000316080">
    <property type="component" value="Unassembled WGS sequence"/>
</dbReference>
<dbReference type="EMBL" id="RXIH01000037">
    <property type="protein sequence ID" value="RZN55705.1"/>
    <property type="molecule type" value="Genomic_DNA"/>
</dbReference>
<gene>
    <name evidence="12" type="ORF">DSO09_03665</name>
    <name evidence="11" type="ORF">EF809_04685</name>
</gene>
<keyword evidence="2" id="KW-0813">Transport</keyword>
<dbReference type="EMBL" id="QNVI01000043">
    <property type="protein sequence ID" value="TDA38749.1"/>
    <property type="molecule type" value="Genomic_DNA"/>
</dbReference>
<keyword evidence="6 10" id="KW-0472">Membrane</keyword>
<dbReference type="GO" id="GO:0005254">
    <property type="term" value="F:chloride channel activity"/>
    <property type="evidence" value="ECO:0007669"/>
    <property type="project" value="UniProtKB-KW"/>
</dbReference>
<dbReference type="CDD" id="cd00400">
    <property type="entry name" value="Voltage_gated_ClC"/>
    <property type="match status" value="1"/>
</dbReference>
<dbReference type="GO" id="GO:0034707">
    <property type="term" value="C:chloride channel complex"/>
    <property type="evidence" value="ECO:0007669"/>
    <property type="project" value="UniProtKB-KW"/>
</dbReference>
<evidence type="ECO:0000256" key="8">
    <source>
        <dbReference type="ARBA" id="ARBA00023214"/>
    </source>
</evidence>
<keyword evidence="4 10" id="KW-1133">Transmembrane helix</keyword>